<dbReference type="EMBL" id="OZ019907">
    <property type="protein sequence ID" value="CAK9206933.1"/>
    <property type="molecule type" value="Genomic_DNA"/>
</dbReference>
<name>A0ABP0TWN1_9BRYO</name>
<gene>
    <name evidence="1" type="ORF">CSSPTR1EN2_LOCUS8596</name>
</gene>
<evidence type="ECO:0000313" key="2">
    <source>
        <dbReference type="Proteomes" id="UP001497512"/>
    </source>
</evidence>
<proteinExistence type="predicted"/>
<dbReference type="CDD" id="cd07067">
    <property type="entry name" value="HP_PGM_like"/>
    <property type="match status" value="1"/>
</dbReference>
<evidence type="ECO:0000313" key="1">
    <source>
        <dbReference type="EMBL" id="CAK9206933.1"/>
    </source>
</evidence>
<organism evidence="1 2">
    <name type="scientific">Sphagnum troendelagicum</name>
    <dbReference type="NCBI Taxonomy" id="128251"/>
    <lineage>
        <taxon>Eukaryota</taxon>
        <taxon>Viridiplantae</taxon>
        <taxon>Streptophyta</taxon>
        <taxon>Embryophyta</taxon>
        <taxon>Bryophyta</taxon>
        <taxon>Sphagnophytina</taxon>
        <taxon>Sphagnopsida</taxon>
        <taxon>Sphagnales</taxon>
        <taxon>Sphagnaceae</taxon>
        <taxon>Sphagnum</taxon>
    </lineage>
</organism>
<accession>A0ABP0TWN1</accession>
<keyword evidence="2" id="KW-1185">Reference proteome</keyword>
<sequence length="327" mass="38174">MAEERKGRRPTRIILVRHGESEGNVDSNTYCRVADSKIRLTEAGITQAKKCGDEIRALIEKDSSGRENPDWRVYFYVSPYQRTLGTLKGIGRAFAKQHILGVREEPRIREQDFGNFQQRERMKVVKDIRSRFGRFFYRFPEGESAADVFDRVTSFLESLWRDIDMNRLNRDITYKSADLNLVIVSHGVTMRVFLMRWFKWTTEQFELLNNPQNCEVRVMQLGQGGEYSLLVHHTREELVQWGLSPEMIADQEWRKTAIKGQWYDPWLWTATSFFDHFEEEKDDDKCSKNSKSITHTLVNGNNGACHDSSTTCENMETPLDLIDADTH</sequence>
<dbReference type="SMART" id="SM00855">
    <property type="entry name" value="PGAM"/>
    <property type="match status" value="1"/>
</dbReference>
<dbReference type="InterPro" id="IPR013078">
    <property type="entry name" value="His_Pase_superF_clade-1"/>
</dbReference>
<evidence type="ECO:0008006" key="3">
    <source>
        <dbReference type="Google" id="ProtNLM"/>
    </source>
</evidence>
<dbReference type="PANTHER" id="PTHR46192">
    <property type="entry name" value="BROAD-RANGE ACID PHOSPHATASE DET1"/>
    <property type="match status" value="1"/>
</dbReference>
<dbReference type="Gene3D" id="3.40.50.1240">
    <property type="entry name" value="Phosphoglycerate mutase-like"/>
    <property type="match status" value="1"/>
</dbReference>
<dbReference type="Pfam" id="PF00300">
    <property type="entry name" value="His_Phos_1"/>
    <property type="match status" value="1"/>
</dbReference>
<protein>
    <recommendedName>
        <fullName evidence="3">Phosphoglycerate mutase-like protein</fullName>
    </recommendedName>
</protein>
<reference evidence="1" key="1">
    <citation type="submission" date="2024-02" db="EMBL/GenBank/DDBJ databases">
        <authorList>
            <consortium name="ELIXIR-Norway"/>
            <consortium name="Elixir Norway"/>
        </authorList>
    </citation>
    <scope>NUCLEOTIDE SEQUENCE</scope>
</reference>
<dbReference type="PROSITE" id="PS00175">
    <property type="entry name" value="PG_MUTASE"/>
    <property type="match status" value="1"/>
</dbReference>
<dbReference type="InterPro" id="IPR001345">
    <property type="entry name" value="PG/BPGM_mutase_AS"/>
</dbReference>
<dbReference type="Proteomes" id="UP001497512">
    <property type="component" value="Chromosome 15"/>
</dbReference>
<dbReference type="InterPro" id="IPR029033">
    <property type="entry name" value="His_PPase_superfam"/>
</dbReference>
<dbReference type="InterPro" id="IPR052765">
    <property type="entry name" value="PGM-Related"/>
</dbReference>
<dbReference type="SUPFAM" id="SSF53254">
    <property type="entry name" value="Phosphoglycerate mutase-like"/>
    <property type="match status" value="1"/>
</dbReference>